<accession>A0A673HTA0</accession>
<evidence type="ECO:0000256" key="5">
    <source>
        <dbReference type="ARBA" id="ARBA00023157"/>
    </source>
</evidence>
<keyword evidence="5 8" id="KW-1015">Disulfide bond</keyword>
<feature type="disulfide bond" evidence="8">
    <location>
        <begin position="46"/>
        <end position="55"/>
    </location>
</feature>
<dbReference type="InterPro" id="IPR050440">
    <property type="entry name" value="Laminin/Netrin_ECM"/>
</dbReference>
<evidence type="ECO:0000256" key="4">
    <source>
        <dbReference type="ARBA" id="ARBA00022869"/>
    </source>
</evidence>
<evidence type="ECO:0000256" key="3">
    <source>
        <dbReference type="ARBA" id="ARBA00022737"/>
    </source>
</evidence>
<evidence type="ECO:0000256" key="8">
    <source>
        <dbReference type="PROSITE-ProRule" id="PRU00460"/>
    </source>
</evidence>
<keyword evidence="2" id="KW-0732">Signal</keyword>
<feature type="disulfide bond" evidence="8">
    <location>
        <begin position="103"/>
        <end position="112"/>
    </location>
</feature>
<dbReference type="FunFam" id="2.10.25.10:FF:000051">
    <property type="entry name" value="Laminin subunit alpha 4"/>
    <property type="match status" value="1"/>
</dbReference>
<evidence type="ECO:0000259" key="9">
    <source>
        <dbReference type="PROSITE" id="PS50027"/>
    </source>
</evidence>
<dbReference type="GO" id="GO:0009888">
    <property type="term" value="P:tissue development"/>
    <property type="evidence" value="ECO:0007669"/>
    <property type="project" value="TreeGrafter"/>
</dbReference>
<dbReference type="Pfam" id="PF00053">
    <property type="entry name" value="EGF_laminin"/>
    <property type="match status" value="2"/>
</dbReference>
<evidence type="ECO:0000313" key="10">
    <source>
        <dbReference type="Ensembl" id="ENSSRHP00000028941.1"/>
    </source>
</evidence>
<dbReference type="GO" id="GO:0005576">
    <property type="term" value="C:extracellular region"/>
    <property type="evidence" value="ECO:0007669"/>
    <property type="project" value="UniProtKB-ARBA"/>
</dbReference>
<feature type="domain" description="Laminin EGF-like" evidence="9">
    <location>
        <begin position="82"/>
        <end position="121"/>
    </location>
</feature>
<keyword evidence="3" id="KW-0677">Repeat</keyword>
<evidence type="ECO:0000313" key="11">
    <source>
        <dbReference type="Proteomes" id="UP000472270"/>
    </source>
</evidence>
<feature type="domain" description="Laminin EGF-like" evidence="9">
    <location>
        <begin position="22"/>
        <end position="71"/>
    </location>
</feature>
<evidence type="ECO:0000256" key="2">
    <source>
        <dbReference type="ARBA" id="ARBA00022729"/>
    </source>
</evidence>
<keyword evidence="6" id="KW-0325">Glycoprotein</keyword>
<comment type="subcellular location">
    <subcellularLocation>
        <location evidence="1">Secreted</location>
        <location evidence="1">Extracellular space</location>
        <location evidence="1">Extracellular matrix</location>
        <location evidence="1">Basement membrane</location>
    </subcellularLocation>
</comment>
<evidence type="ECO:0000256" key="6">
    <source>
        <dbReference type="ARBA" id="ARBA00023180"/>
    </source>
</evidence>
<proteinExistence type="predicted"/>
<comment type="caution">
    <text evidence="8">Lacks conserved residue(s) required for the propagation of feature annotation.</text>
</comment>
<dbReference type="GO" id="GO:0005604">
    <property type="term" value="C:basement membrane"/>
    <property type="evidence" value="ECO:0007669"/>
    <property type="project" value="UniProtKB-SubCell"/>
</dbReference>
<organism evidence="10 11">
    <name type="scientific">Sinocyclocheilus rhinocerous</name>
    <dbReference type="NCBI Taxonomy" id="307959"/>
    <lineage>
        <taxon>Eukaryota</taxon>
        <taxon>Metazoa</taxon>
        <taxon>Chordata</taxon>
        <taxon>Craniata</taxon>
        <taxon>Vertebrata</taxon>
        <taxon>Euteleostomi</taxon>
        <taxon>Actinopterygii</taxon>
        <taxon>Neopterygii</taxon>
        <taxon>Teleostei</taxon>
        <taxon>Ostariophysi</taxon>
        <taxon>Cypriniformes</taxon>
        <taxon>Cyprinidae</taxon>
        <taxon>Cyprininae</taxon>
        <taxon>Sinocyclocheilus</taxon>
    </lineage>
</organism>
<keyword evidence="11" id="KW-1185">Reference proteome</keyword>
<reference evidence="10" key="1">
    <citation type="submission" date="2025-08" db="UniProtKB">
        <authorList>
            <consortium name="Ensembl"/>
        </authorList>
    </citation>
    <scope>IDENTIFICATION</scope>
</reference>
<feature type="disulfide bond" evidence="8">
    <location>
        <begin position="82"/>
        <end position="94"/>
    </location>
</feature>
<sequence>GEFTCDQCQLGYAGPGQRCLACECNGNVDPAEAGHCDGRSGECLKCLGHTAGLHCERCADGFYGDRHVCRVRNPCFRVCAACGCHGDGSLSTVCHVITGQCECKAHVIGQTCGRCQVRHLL</sequence>
<dbReference type="InterPro" id="IPR002049">
    <property type="entry name" value="LE_dom"/>
</dbReference>
<dbReference type="PROSITE" id="PS50027">
    <property type="entry name" value="EGF_LAM_2"/>
    <property type="match status" value="2"/>
</dbReference>
<evidence type="ECO:0000256" key="7">
    <source>
        <dbReference type="ARBA" id="ARBA00023292"/>
    </source>
</evidence>
<reference evidence="10" key="2">
    <citation type="submission" date="2025-09" db="UniProtKB">
        <authorList>
            <consortium name="Ensembl"/>
        </authorList>
    </citation>
    <scope>IDENTIFICATION</scope>
</reference>
<dbReference type="FunFam" id="2.10.25.10:FF:000082">
    <property type="entry name" value="Laminin subunit alpha 1"/>
    <property type="match status" value="1"/>
</dbReference>
<name>A0A673HTA0_9TELE</name>
<dbReference type="CDD" id="cd00055">
    <property type="entry name" value="EGF_Lam"/>
    <property type="match status" value="2"/>
</dbReference>
<keyword evidence="4" id="KW-0272">Extracellular matrix</keyword>
<dbReference type="Gene3D" id="2.10.25.10">
    <property type="entry name" value="Laminin"/>
    <property type="match status" value="2"/>
</dbReference>
<feature type="disulfide bond" evidence="8">
    <location>
        <begin position="84"/>
        <end position="101"/>
    </location>
</feature>
<dbReference type="AlphaFoldDB" id="A0A673HTA0"/>
<dbReference type="SMART" id="SM00180">
    <property type="entry name" value="EGF_Lam"/>
    <property type="match status" value="2"/>
</dbReference>
<keyword evidence="4" id="KW-0964">Secreted</keyword>
<dbReference type="PROSITE" id="PS01248">
    <property type="entry name" value="EGF_LAM_1"/>
    <property type="match status" value="1"/>
</dbReference>
<dbReference type="Proteomes" id="UP000472270">
    <property type="component" value="Unassembled WGS sequence"/>
</dbReference>
<dbReference type="GO" id="GO:0009887">
    <property type="term" value="P:animal organ morphogenesis"/>
    <property type="evidence" value="ECO:0007669"/>
    <property type="project" value="TreeGrafter"/>
</dbReference>
<protein>
    <recommendedName>
        <fullName evidence="9">Laminin EGF-like domain-containing protein</fullName>
    </recommendedName>
</protein>
<keyword evidence="7 8" id="KW-0424">Laminin EGF-like domain</keyword>
<dbReference type="SUPFAM" id="SSF57196">
    <property type="entry name" value="EGF/Laminin"/>
    <property type="match status" value="2"/>
</dbReference>
<dbReference type="PANTHER" id="PTHR10574">
    <property type="entry name" value="NETRIN/LAMININ-RELATED"/>
    <property type="match status" value="1"/>
</dbReference>
<evidence type="ECO:0000256" key="1">
    <source>
        <dbReference type="ARBA" id="ARBA00004302"/>
    </source>
</evidence>
<keyword evidence="4" id="KW-0084">Basement membrane</keyword>
<dbReference type="PANTHER" id="PTHR10574:SF406">
    <property type="entry name" value="LAMININ SUBUNIT ALPHA 5"/>
    <property type="match status" value="1"/>
</dbReference>
<dbReference type="Ensembl" id="ENSSRHT00000029799.1">
    <property type="protein sequence ID" value="ENSSRHP00000028941.1"/>
    <property type="gene ID" value="ENSSRHG00000015020.1"/>
</dbReference>